<keyword evidence="3" id="KW-1185">Reference proteome</keyword>
<evidence type="ECO:0000313" key="3">
    <source>
        <dbReference type="Proteomes" id="UP000305887"/>
    </source>
</evidence>
<gene>
    <name evidence="2" type="ORF">FHG66_19965</name>
</gene>
<evidence type="ECO:0000259" key="1">
    <source>
        <dbReference type="Pfam" id="PF08281"/>
    </source>
</evidence>
<dbReference type="Proteomes" id="UP000305887">
    <property type="component" value="Unassembled WGS sequence"/>
</dbReference>
<dbReference type="GO" id="GO:0003677">
    <property type="term" value="F:DNA binding"/>
    <property type="evidence" value="ECO:0007669"/>
    <property type="project" value="InterPro"/>
</dbReference>
<evidence type="ECO:0000313" key="2">
    <source>
        <dbReference type="EMBL" id="TNC45384.1"/>
    </source>
</evidence>
<feature type="domain" description="RNA polymerase sigma factor 70 region 4 type 2" evidence="1">
    <location>
        <begin position="12"/>
        <end position="57"/>
    </location>
</feature>
<dbReference type="InterPro" id="IPR052704">
    <property type="entry name" value="ECF_Sigma-70_Domain"/>
</dbReference>
<proteinExistence type="predicted"/>
<dbReference type="PANTHER" id="PTHR30173:SF43">
    <property type="entry name" value="ECF RNA POLYMERASE SIGMA FACTOR SIGI-RELATED"/>
    <property type="match status" value="1"/>
</dbReference>
<dbReference type="OrthoDB" id="9794372at2"/>
<comment type="caution">
    <text evidence="2">The sequence shown here is derived from an EMBL/GenBank/DDBJ whole genome shotgun (WGS) entry which is preliminary data.</text>
</comment>
<dbReference type="SUPFAM" id="SSF88659">
    <property type="entry name" value="Sigma3 and sigma4 domains of RNA polymerase sigma factors"/>
    <property type="match status" value="1"/>
</dbReference>
<dbReference type="PANTHER" id="PTHR30173">
    <property type="entry name" value="SIGMA 19 FACTOR"/>
    <property type="match status" value="1"/>
</dbReference>
<dbReference type="Gene3D" id="1.10.10.10">
    <property type="entry name" value="Winged helix-like DNA-binding domain superfamily/Winged helix DNA-binding domain"/>
    <property type="match status" value="1"/>
</dbReference>
<dbReference type="AlphaFoldDB" id="A0A5C4MJI5"/>
<organism evidence="2 3">
    <name type="scientific">Rubellimicrobium rubrum</name>
    <dbReference type="NCBI Taxonomy" id="2585369"/>
    <lineage>
        <taxon>Bacteria</taxon>
        <taxon>Pseudomonadati</taxon>
        <taxon>Pseudomonadota</taxon>
        <taxon>Alphaproteobacteria</taxon>
        <taxon>Rhodobacterales</taxon>
        <taxon>Roseobacteraceae</taxon>
        <taxon>Rubellimicrobium</taxon>
    </lineage>
</organism>
<name>A0A5C4MJI5_9RHOB</name>
<reference evidence="2 3" key="1">
    <citation type="submission" date="2019-06" db="EMBL/GenBank/DDBJ databases">
        <title>YIM 131921 draft genome.</title>
        <authorList>
            <person name="Jiang L."/>
        </authorList>
    </citation>
    <scope>NUCLEOTIDE SEQUENCE [LARGE SCALE GENOMIC DNA]</scope>
    <source>
        <strain evidence="2 3">YIM 131921</strain>
    </source>
</reference>
<dbReference type="EMBL" id="VDFU01000046">
    <property type="protein sequence ID" value="TNC45384.1"/>
    <property type="molecule type" value="Genomic_DNA"/>
</dbReference>
<accession>A0A5C4MJI5</accession>
<dbReference type="InterPro" id="IPR013249">
    <property type="entry name" value="RNA_pol_sigma70_r4_t2"/>
</dbReference>
<dbReference type="GO" id="GO:0006352">
    <property type="term" value="P:DNA-templated transcription initiation"/>
    <property type="evidence" value="ECO:0007669"/>
    <property type="project" value="InterPro"/>
</dbReference>
<dbReference type="Pfam" id="PF08281">
    <property type="entry name" value="Sigma70_r4_2"/>
    <property type="match status" value="1"/>
</dbReference>
<dbReference type="InterPro" id="IPR036388">
    <property type="entry name" value="WH-like_DNA-bd_sf"/>
</dbReference>
<protein>
    <recommendedName>
        <fullName evidence="1">RNA polymerase sigma factor 70 region 4 type 2 domain-containing protein</fullName>
    </recommendedName>
</protein>
<dbReference type="GO" id="GO:0016987">
    <property type="term" value="F:sigma factor activity"/>
    <property type="evidence" value="ECO:0007669"/>
    <property type="project" value="InterPro"/>
</dbReference>
<sequence length="154" mass="16255">MESLGLAPVVVLGRLGPAERMSFALHDLFGFSFEEVGTVLGRSSVAVGQLASRARRRGRGGSARGTADIAARAEVVAAFAEAAHGGRRDQLLRLLDPDVSLSIDVSLLPPGAASQVRGATTMAARARRPARPYSFSWRAPQPWSPPYVARSCAS</sequence>
<dbReference type="InterPro" id="IPR013324">
    <property type="entry name" value="RNA_pol_sigma_r3/r4-like"/>
</dbReference>